<reference evidence="1" key="1">
    <citation type="journal article" date="2021" name="Open Biol.">
        <title>Shared evolutionary footprints suggest mitochondrial oxidative damage underlies multiple complex I losses in fungi.</title>
        <authorList>
            <person name="Schikora-Tamarit M.A."/>
            <person name="Marcet-Houben M."/>
            <person name="Nosek J."/>
            <person name="Gabaldon T."/>
        </authorList>
    </citation>
    <scope>NUCLEOTIDE SEQUENCE</scope>
    <source>
        <strain evidence="1">CBS2887</strain>
    </source>
</reference>
<evidence type="ECO:0000313" key="1">
    <source>
        <dbReference type="EMBL" id="KAH3684507.1"/>
    </source>
</evidence>
<organism evidence="1 2">
    <name type="scientific">Wickerhamomyces pijperi</name>
    <name type="common">Yeast</name>
    <name type="synonym">Pichia pijperi</name>
    <dbReference type="NCBI Taxonomy" id="599730"/>
    <lineage>
        <taxon>Eukaryota</taxon>
        <taxon>Fungi</taxon>
        <taxon>Dikarya</taxon>
        <taxon>Ascomycota</taxon>
        <taxon>Saccharomycotina</taxon>
        <taxon>Saccharomycetes</taxon>
        <taxon>Phaffomycetales</taxon>
        <taxon>Wickerhamomycetaceae</taxon>
        <taxon>Wickerhamomyces</taxon>
    </lineage>
</organism>
<dbReference type="EMBL" id="JAEUBG010002433">
    <property type="protein sequence ID" value="KAH3684507.1"/>
    <property type="molecule type" value="Genomic_DNA"/>
</dbReference>
<evidence type="ECO:0000313" key="2">
    <source>
        <dbReference type="Proteomes" id="UP000774326"/>
    </source>
</evidence>
<sequence length="107" mass="12452">MLPEEASSEFNFDSFRVGFLRFNLETAVELFIVQLSELRRRRRRRRGTVRIVRASDPKIRGTSVNQDNDLLVVGADLQGDRVESALVFKRHLDSVVFTFNQIKDRIN</sequence>
<keyword evidence="2" id="KW-1185">Reference proteome</keyword>
<dbReference type="Proteomes" id="UP000774326">
    <property type="component" value="Unassembled WGS sequence"/>
</dbReference>
<protein>
    <submittedName>
        <fullName evidence="1">Uncharacterized protein</fullName>
    </submittedName>
</protein>
<proteinExistence type="predicted"/>
<accession>A0A9P8Q7M0</accession>
<dbReference type="AlphaFoldDB" id="A0A9P8Q7M0"/>
<name>A0A9P8Q7M0_WICPI</name>
<comment type="caution">
    <text evidence="1">The sequence shown here is derived from an EMBL/GenBank/DDBJ whole genome shotgun (WGS) entry which is preliminary data.</text>
</comment>
<gene>
    <name evidence="1" type="ORF">WICPIJ_004516</name>
</gene>
<reference evidence="1" key="2">
    <citation type="submission" date="2021-01" db="EMBL/GenBank/DDBJ databases">
        <authorList>
            <person name="Schikora-Tamarit M.A."/>
        </authorList>
    </citation>
    <scope>NUCLEOTIDE SEQUENCE</scope>
    <source>
        <strain evidence="1">CBS2887</strain>
    </source>
</reference>